<dbReference type="RefSeq" id="WP_100922807.1">
    <property type="nucleotide sequence ID" value="NZ_CP020371.1"/>
</dbReference>
<dbReference type="PIRSF" id="PIRSF016624">
    <property type="entry name" value="Mu_prophg_I"/>
    <property type="match status" value="1"/>
</dbReference>
<gene>
    <name evidence="1" type="ORF">THSYN_30025</name>
</gene>
<organism evidence="1 2">
    <name type="scientific">Candidatus Thiodictyon syntrophicum</name>
    <dbReference type="NCBI Taxonomy" id="1166950"/>
    <lineage>
        <taxon>Bacteria</taxon>
        <taxon>Pseudomonadati</taxon>
        <taxon>Pseudomonadota</taxon>
        <taxon>Gammaproteobacteria</taxon>
        <taxon>Chromatiales</taxon>
        <taxon>Chromatiaceae</taxon>
        <taxon>Thiodictyon</taxon>
    </lineage>
</organism>
<dbReference type="EMBL" id="CP020371">
    <property type="protein sequence ID" value="AUB85160.1"/>
    <property type="molecule type" value="Genomic_DNA"/>
</dbReference>
<geneLocation type="plasmid" evidence="2">
    <name>pts417</name>
</geneLocation>
<evidence type="ECO:0008006" key="3">
    <source>
        <dbReference type="Google" id="ProtNLM"/>
    </source>
</evidence>
<reference evidence="1 2" key="1">
    <citation type="submission" date="2017-03" db="EMBL/GenBank/DDBJ databases">
        <title>Complete genome sequence of Candidatus 'Thiodictyon syntrophicum' sp. nov. strain Cad16T, a photolithoautotroph purple sulfur bacterium isolated from an alpine meromictic lake.</title>
        <authorList>
            <person name="Luedin S.M."/>
            <person name="Pothier J.F."/>
            <person name="Danza F."/>
            <person name="Storelli N."/>
            <person name="Wittwer M."/>
            <person name="Tonolla M."/>
        </authorList>
    </citation>
    <scope>NUCLEOTIDE SEQUENCE [LARGE SCALE GENOMIC DNA]</scope>
    <source>
        <strain evidence="1 2">Cad16T</strain>
        <plasmid evidence="2">Plasmid pts417</plasmid>
    </source>
</reference>
<evidence type="ECO:0000313" key="2">
    <source>
        <dbReference type="Proteomes" id="UP000232638"/>
    </source>
</evidence>
<dbReference type="Proteomes" id="UP000232638">
    <property type="component" value="Plasmid pTs417"/>
</dbReference>
<keyword evidence="1" id="KW-0614">Plasmid</keyword>
<evidence type="ECO:0000313" key="1">
    <source>
        <dbReference type="EMBL" id="AUB85160.1"/>
    </source>
</evidence>
<proteinExistence type="predicted"/>
<keyword evidence="2" id="KW-1185">Reference proteome</keyword>
<name>A0A2K8UHZ3_9GAMM</name>
<sequence length="359" mass="37154">MPTPPRIAALALPATVGAAQLLLPAGTFDAPRGAMLGAGPWCLSDDRGYILAEALGRRVKDIPVDYEHQTLRAAQNGQPAPAAGWVRPATIRFEPAVGLVAPVDWTARAAAAIGADEYRYLSPVFTYDARGRVIDLLHLALTNTPALDCLPAVALAAASLLLTPPESPMDELRERLLYLLNLPLTTTGPELLAQLDTLKSMLGNGPDGTAATSLPALLAARETRIAALTAQVQAAVPADLVADLQRQVAALTNDAQTRTRDTLLTAALSDGRLTPGSLLHTHAQSLVLPALQGLLGSLTPIAALSGTQTGGQAPEAVAAAAAAGEWTEALAQEFGSPEVYAAFQRAEAAGSVRIFGAAQ</sequence>
<dbReference type="InterPro" id="IPR012106">
    <property type="entry name" value="Phage_Mu_Gp1"/>
</dbReference>
<dbReference type="KEGG" id="tsy:THSYN_30025"/>
<protein>
    <recommendedName>
        <fullName evidence="3">Mu-like prophage I protein</fullName>
    </recommendedName>
</protein>
<accession>A0A2K8UHZ3</accession>
<dbReference type="AlphaFoldDB" id="A0A2K8UHZ3"/>
<dbReference type="Pfam" id="PF10123">
    <property type="entry name" value="Mu-like_Pro"/>
    <property type="match status" value="1"/>
</dbReference>
<dbReference type="OrthoDB" id="2043985at2"/>